<dbReference type="Proteomes" id="UP001138500">
    <property type="component" value="Unassembled WGS sequence"/>
</dbReference>
<feature type="non-terminal residue" evidence="3">
    <location>
        <position position="147"/>
    </location>
</feature>
<dbReference type="SUPFAM" id="SSF103473">
    <property type="entry name" value="MFS general substrate transporter"/>
    <property type="match status" value="1"/>
</dbReference>
<feature type="compositionally biased region" description="Polar residues" evidence="1">
    <location>
        <begin position="1"/>
        <end position="25"/>
    </location>
</feature>
<dbReference type="AlphaFoldDB" id="A0A9W7SHB4"/>
<organism evidence="3 4">
    <name type="scientific">Teratosphaeria destructans</name>
    <dbReference type="NCBI Taxonomy" id="418781"/>
    <lineage>
        <taxon>Eukaryota</taxon>
        <taxon>Fungi</taxon>
        <taxon>Dikarya</taxon>
        <taxon>Ascomycota</taxon>
        <taxon>Pezizomycotina</taxon>
        <taxon>Dothideomycetes</taxon>
        <taxon>Dothideomycetidae</taxon>
        <taxon>Mycosphaerellales</taxon>
        <taxon>Teratosphaeriaceae</taxon>
        <taxon>Teratosphaeria</taxon>
    </lineage>
</organism>
<accession>A0A9W7SHB4</accession>
<name>A0A9W7SHB4_9PEZI</name>
<evidence type="ECO:0000313" key="3">
    <source>
        <dbReference type="EMBL" id="KAH9807029.1"/>
    </source>
</evidence>
<proteinExistence type="predicted"/>
<feature type="region of interest" description="Disordered" evidence="1">
    <location>
        <begin position="1"/>
        <end position="72"/>
    </location>
</feature>
<reference evidence="3 4" key="2">
    <citation type="journal article" date="2021" name="Curr. Genet.">
        <title>Genetic response to nitrogen starvation in the aggressive Eucalyptus foliar pathogen Teratosphaeria destructans.</title>
        <authorList>
            <person name="Havenga M."/>
            <person name="Wingfield B.D."/>
            <person name="Wingfield M.J."/>
            <person name="Dreyer L.L."/>
            <person name="Roets F."/>
            <person name="Aylward J."/>
        </authorList>
    </citation>
    <scope>NUCLEOTIDE SEQUENCE [LARGE SCALE GENOMIC DNA]</scope>
    <source>
        <strain evidence="3">CMW44962</strain>
    </source>
</reference>
<sequence length="147" mass="15517">MSVSTTIRQSFDDASQTEKGTSISPSHDRSEADVEESGTDDLEDGQKRSPSGGSTASDPPPPPSPPPPPDGGVTAWIQVLCGFIMFWHAWGLVNSYGVFQQYYSTVLLPTESDSNLSWIGSLQGAALACTTIFAGPLFDAGHGRALV</sequence>
<gene>
    <name evidence="3" type="ORF">Tdes44962_MAKER10464</name>
</gene>
<feature type="compositionally biased region" description="Pro residues" evidence="1">
    <location>
        <begin position="58"/>
        <end position="70"/>
    </location>
</feature>
<keyword evidence="2" id="KW-1133">Transmembrane helix</keyword>
<keyword evidence="2" id="KW-0812">Transmembrane</keyword>
<evidence type="ECO:0000256" key="2">
    <source>
        <dbReference type="SAM" id="Phobius"/>
    </source>
</evidence>
<feature type="compositionally biased region" description="Acidic residues" evidence="1">
    <location>
        <begin position="33"/>
        <end position="43"/>
    </location>
</feature>
<protein>
    <submittedName>
        <fullName evidence="3">Transporter MCH4</fullName>
    </submittedName>
</protein>
<evidence type="ECO:0000313" key="4">
    <source>
        <dbReference type="Proteomes" id="UP001138500"/>
    </source>
</evidence>
<dbReference type="InterPro" id="IPR036259">
    <property type="entry name" value="MFS_trans_sf"/>
</dbReference>
<reference evidence="3 4" key="1">
    <citation type="journal article" date="2018" name="IMA Fungus">
        <title>IMA Genome-F 10: Nine draft genome sequences of Claviceps purpurea s.lat., including C. arundinis, C. humidiphila, and C. cf. spartinae, pseudomolecules for the pitch canker pathogen Fusarium circinatum, draft genome of Davidsoniella eucalypti, Grosmannia galeiformis, Quambalaria eucalypti, and Teratosphaeria destructans.</title>
        <authorList>
            <person name="Wingfield B.D."/>
            <person name="Liu M."/>
            <person name="Nguyen H.D."/>
            <person name="Lane F.A."/>
            <person name="Morgan S.W."/>
            <person name="De Vos L."/>
            <person name="Wilken P.M."/>
            <person name="Duong T.A."/>
            <person name="Aylward J."/>
            <person name="Coetzee M.P."/>
            <person name="Dadej K."/>
            <person name="De Beer Z.W."/>
            <person name="Findlay W."/>
            <person name="Havenga M."/>
            <person name="Kolarik M."/>
            <person name="Menzies J.G."/>
            <person name="Naidoo K."/>
            <person name="Pochopski O."/>
            <person name="Shoukouhi P."/>
            <person name="Santana Q.C."/>
            <person name="Seifert K.A."/>
            <person name="Soal N."/>
            <person name="Steenkamp E.T."/>
            <person name="Tatham C.T."/>
            <person name="van der Nest M.A."/>
            <person name="Wingfield M.J."/>
        </authorList>
    </citation>
    <scope>NUCLEOTIDE SEQUENCE [LARGE SCALE GENOMIC DNA]</scope>
    <source>
        <strain evidence="3">CMW44962</strain>
    </source>
</reference>
<evidence type="ECO:0000256" key="1">
    <source>
        <dbReference type="SAM" id="MobiDB-lite"/>
    </source>
</evidence>
<comment type="caution">
    <text evidence="3">The sequence shown here is derived from an EMBL/GenBank/DDBJ whole genome shotgun (WGS) entry which is preliminary data.</text>
</comment>
<feature type="transmembrane region" description="Helical" evidence="2">
    <location>
        <begin position="73"/>
        <end position="93"/>
    </location>
</feature>
<dbReference type="EMBL" id="RIBY02002641">
    <property type="protein sequence ID" value="KAH9807029.1"/>
    <property type="molecule type" value="Genomic_DNA"/>
</dbReference>
<dbReference type="OrthoDB" id="6509908at2759"/>
<keyword evidence="2" id="KW-0472">Membrane</keyword>
<keyword evidence="4" id="KW-1185">Reference proteome</keyword>